<dbReference type="SUPFAM" id="SSF56529">
    <property type="entry name" value="FAH"/>
    <property type="match status" value="1"/>
</dbReference>
<proteinExistence type="inferred from homology"/>
<dbReference type="PANTHER" id="PTHR11820:SF7">
    <property type="entry name" value="ACYLPYRUVASE FAHD1, MITOCHONDRIAL"/>
    <property type="match status" value="1"/>
</dbReference>
<dbReference type="Pfam" id="PF01557">
    <property type="entry name" value="FAA_hydrolase"/>
    <property type="match status" value="1"/>
</dbReference>
<dbReference type="InterPro" id="IPR036663">
    <property type="entry name" value="Fumarylacetoacetase_C_sf"/>
</dbReference>
<comment type="caution">
    <text evidence="4">The sequence shown here is derived from an EMBL/GenBank/DDBJ whole genome shotgun (WGS) entry which is preliminary data.</text>
</comment>
<dbReference type="Proteomes" id="UP000538292">
    <property type="component" value="Unassembled WGS sequence"/>
</dbReference>
<feature type="domain" description="Fumarylacetoacetase-like C-terminal" evidence="3">
    <location>
        <begin position="7"/>
        <end position="201"/>
    </location>
</feature>
<dbReference type="InterPro" id="IPR011234">
    <property type="entry name" value="Fumarylacetoacetase-like_C"/>
</dbReference>
<dbReference type="PANTHER" id="PTHR11820">
    <property type="entry name" value="ACYLPYRUVASE"/>
    <property type="match status" value="1"/>
</dbReference>
<keyword evidence="5" id="KW-1185">Reference proteome</keyword>
<name>A0A7W1XRH0_9BACL</name>
<evidence type="ECO:0000313" key="5">
    <source>
        <dbReference type="Proteomes" id="UP000538292"/>
    </source>
</evidence>
<dbReference type="RefSeq" id="WP_181738959.1">
    <property type="nucleotide sequence ID" value="NZ_JACEOL010000020.1"/>
</dbReference>
<evidence type="ECO:0000259" key="3">
    <source>
        <dbReference type="Pfam" id="PF01557"/>
    </source>
</evidence>
<keyword evidence="4" id="KW-0378">Hydrolase</keyword>
<evidence type="ECO:0000256" key="2">
    <source>
        <dbReference type="ARBA" id="ARBA00022723"/>
    </source>
</evidence>
<keyword evidence="2" id="KW-0479">Metal-binding</keyword>
<dbReference type="Gene3D" id="3.90.850.10">
    <property type="entry name" value="Fumarylacetoacetase-like, C-terminal domain"/>
    <property type="match status" value="1"/>
</dbReference>
<accession>A0A7W1XRH0</accession>
<reference evidence="4 5" key="1">
    <citation type="submission" date="2020-07" db="EMBL/GenBank/DDBJ databases">
        <title>Thermoactinomyces phylogeny.</title>
        <authorList>
            <person name="Dunlap C."/>
        </authorList>
    </citation>
    <scope>NUCLEOTIDE SEQUENCE [LARGE SCALE GENOMIC DNA]</scope>
    <source>
        <strain evidence="4 5">AMNI-1</strain>
    </source>
</reference>
<comment type="similarity">
    <text evidence="1">Belongs to the FAH family.</text>
</comment>
<dbReference type="EMBL" id="JACEOL010000020">
    <property type="protein sequence ID" value="MBA4601944.1"/>
    <property type="molecule type" value="Genomic_DNA"/>
</dbReference>
<evidence type="ECO:0000313" key="4">
    <source>
        <dbReference type="EMBL" id="MBA4601944.1"/>
    </source>
</evidence>
<organism evidence="4 5">
    <name type="scientific">Thermoactinomyces mirandus</name>
    <dbReference type="NCBI Taxonomy" id="2756294"/>
    <lineage>
        <taxon>Bacteria</taxon>
        <taxon>Bacillati</taxon>
        <taxon>Bacillota</taxon>
        <taxon>Bacilli</taxon>
        <taxon>Bacillales</taxon>
        <taxon>Thermoactinomycetaceae</taxon>
        <taxon>Thermoactinomyces</taxon>
    </lineage>
</organism>
<sequence length="209" mass="23651">METIRNIYCIGRNYRLHAEELGNEVPHFPLVFLKPTRSVVKANGQEIILPGDCGQVHYEMEWILYISQSKPAGTSVDQVVGQMALGIDFTLRDVQSELKKKGHPWLLAKGFRNSAAITRFRPFPGFEKCLTKSFSLFKNGERVQLGKISDMLFSPQQLIDYCAEHFGLGEGDVIFTGTPAGVGKVKDHDHLELYWEDEKMGECFIRIGK</sequence>
<evidence type="ECO:0000256" key="1">
    <source>
        <dbReference type="ARBA" id="ARBA00010211"/>
    </source>
</evidence>
<gene>
    <name evidence="4" type="ORF">H2C83_06355</name>
</gene>
<dbReference type="AlphaFoldDB" id="A0A7W1XRH0"/>
<dbReference type="GO" id="GO:0018773">
    <property type="term" value="F:acetylpyruvate hydrolase activity"/>
    <property type="evidence" value="ECO:0007669"/>
    <property type="project" value="TreeGrafter"/>
</dbReference>
<dbReference type="GO" id="GO:0046872">
    <property type="term" value="F:metal ion binding"/>
    <property type="evidence" value="ECO:0007669"/>
    <property type="project" value="UniProtKB-KW"/>
</dbReference>
<protein>
    <submittedName>
        <fullName evidence="4">Fumarylacetoacetate hydrolase family protein</fullName>
    </submittedName>
</protein>